<dbReference type="OrthoDB" id="406634at2759"/>
<organism evidence="1 2">
    <name type="scientific">Plectosphaerella cucumerina</name>
    <dbReference type="NCBI Taxonomy" id="40658"/>
    <lineage>
        <taxon>Eukaryota</taxon>
        <taxon>Fungi</taxon>
        <taxon>Dikarya</taxon>
        <taxon>Ascomycota</taxon>
        <taxon>Pezizomycotina</taxon>
        <taxon>Sordariomycetes</taxon>
        <taxon>Hypocreomycetidae</taxon>
        <taxon>Glomerellales</taxon>
        <taxon>Plectosphaerellaceae</taxon>
        <taxon>Plectosphaerella</taxon>
    </lineage>
</organism>
<dbReference type="Proteomes" id="UP000813385">
    <property type="component" value="Unassembled WGS sequence"/>
</dbReference>
<sequence length="144" mass="16076">MLREIPAESGSSSMHPMLYLCAATGLTFDACIDFPGVTEAADLLFEYLPSEPFFIEPLPHTLPEDLAFDLLEAHGKTVAEVNDARQLVRARLGAIRQRMPQRVKGGMLQLVEARWLEHDATQAGSRRSHWFDVWTRTGLGVILS</sequence>
<dbReference type="EMBL" id="JAGPXD010000003">
    <property type="protein sequence ID" value="KAH7363222.1"/>
    <property type="molecule type" value="Genomic_DNA"/>
</dbReference>
<comment type="caution">
    <text evidence="1">The sequence shown here is derived from an EMBL/GenBank/DDBJ whole genome shotgun (WGS) entry which is preliminary data.</text>
</comment>
<evidence type="ECO:0000313" key="1">
    <source>
        <dbReference type="EMBL" id="KAH7363222.1"/>
    </source>
</evidence>
<protein>
    <submittedName>
        <fullName evidence="1">Uncharacterized protein</fullName>
    </submittedName>
</protein>
<accession>A0A8K0X3Z9</accession>
<reference evidence="1" key="1">
    <citation type="journal article" date="2021" name="Nat. Commun.">
        <title>Genetic determinants of endophytism in the Arabidopsis root mycobiome.</title>
        <authorList>
            <person name="Mesny F."/>
            <person name="Miyauchi S."/>
            <person name="Thiergart T."/>
            <person name="Pickel B."/>
            <person name="Atanasova L."/>
            <person name="Karlsson M."/>
            <person name="Huettel B."/>
            <person name="Barry K.W."/>
            <person name="Haridas S."/>
            <person name="Chen C."/>
            <person name="Bauer D."/>
            <person name="Andreopoulos W."/>
            <person name="Pangilinan J."/>
            <person name="LaButti K."/>
            <person name="Riley R."/>
            <person name="Lipzen A."/>
            <person name="Clum A."/>
            <person name="Drula E."/>
            <person name="Henrissat B."/>
            <person name="Kohler A."/>
            <person name="Grigoriev I.V."/>
            <person name="Martin F.M."/>
            <person name="Hacquard S."/>
        </authorList>
    </citation>
    <scope>NUCLEOTIDE SEQUENCE</scope>
    <source>
        <strain evidence="1">MPI-CAGE-AT-0016</strain>
    </source>
</reference>
<evidence type="ECO:0000313" key="2">
    <source>
        <dbReference type="Proteomes" id="UP000813385"/>
    </source>
</evidence>
<proteinExistence type="predicted"/>
<gene>
    <name evidence="1" type="ORF">B0T11DRAFT_92136</name>
</gene>
<dbReference type="AlphaFoldDB" id="A0A8K0X3Z9"/>
<name>A0A8K0X3Z9_9PEZI</name>
<keyword evidence="2" id="KW-1185">Reference proteome</keyword>